<feature type="transmembrane region" description="Helical" evidence="2">
    <location>
        <begin position="83"/>
        <end position="101"/>
    </location>
</feature>
<organism evidence="3 4">
    <name type="scientific">Kineococcus gynurae</name>
    <dbReference type="NCBI Taxonomy" id="452979"/>
    <lineage>
        <taxon>Bacteria</taxon>
        <taxon>Bacillati</taxon>
        <taxon>Actinomycetota</taxon>
        <taxon>Actinomycetes</taxon>
        <taxon>Kineosporiales</taxon>
        <taxon>Kineosporiaceae</taxon>
        <taxon>Kineococcus</taxon>
    </lineage>
</organism>
<feature type="region of interest" description="Disordered" evidence="1">
    <location>
        <begin position="34"/>
        <end position="57"/>
    </location>
</feature>
<evidence type="ECO:0000256" key="1">
    <source>
        <dbReference type="SAM" id="MobiDB-lite"/>
    </source>
</evidence>
<evidence type="ECO:0000313" key="4">
    <source>
        <dbReference type="Proteomes" id="UP001589748"/>
    </source>
</evidence>
<evidence type="ECO:0000313" key="3">
    <source>
        <dbReference type="EMBL" id="MFB9377217.1"/>
    </source>
</evidence>
<comment type="caution">
    <text evidence="3">The sequence shown here is derived from an EMBL/GenBank/DDBJ whole genome shotgun (WGS) entry which is preliminary data.</text>
</comment>
<dbReference type="RefSeq" id="WP_380134877.1">
    <property type="nucleotide sequence ID" value="NZ_JBHLUI010000003.1"/>
</dbReference>
<evidence type="ECO:0000256" key="2">
    <source>
        <dbReference type="SAM" id="Phobius"/>
    </source>
</evidence>
<keyword evidence="2" id="KW-1133">Transmembrane helix</keyword>
<sequence>MTEPLDAEQERIRARLRALAETGPMPEDVVARVEGALAAERSRPRPAHATGADADADAAEEDGLVAAVSLAERRLRRAARWRRGLGVAAAVAVLGGGVWAVQERGPSTADSGAASGSAAGPANESYEPGDLQATSGAAVVSSETDYTSPDQLTAATALMDTHDTATSADGPYTMLDAPGGGSSSPTSRATDPSLADAPLACAVANGVTAGSVSRVELARWQGRPAALLTVDAGSSGAEVLVYALDCRPGDLELARSTAR</sequence>
<keyword evidence="2" id="KW-0472">Membrane</keyword>
<feature type="region of interest" description="Disordered" evidence="1">
    <location>
        <begin position="105"/>
        <end position="145"/>
    </location>
</feature>
<reference evidence="3 4" key="1">
    <citation type="submission" date="2024-09" db="EMBL/GenBank/DDBJ databases">
        <authorList>
            <person name="Sun Q."/>
            <person name="Mori K."/>
        </authorList>
    </citation>
    <scope>NUCLEOTIDE SEQUENCE [LARGE SCALE GENOMIC DNA]</scope>
    <source>
        <strain evidence="3 4">TISTR 1856</strain>
    </source>
</reference>
<dbReference type="Proteomes" id="UP001589748">
    <property type="component" value="Unassembled WGS sequence"/>
</dbReference>
<keyword evidence="2" id="KW-0812">Transmembrane</keyword>
<feature type="region of interest" description="Disordered" evidence="1">
    <location>
        <begin position="163"/>
        <end position="193"/>
    </location>
</feature>
<proteinExistence type="predicted"/>
<keyword evidence="4" id="KW-1185">Reference proteome</keyword>
<gene>
    <name evidence="3" type="ORF">ACFFVI_09565</name>
</gene>
<accession>A0ABV5LT31</accession>
<protein>
    <submittedName>
        <fullName evidence="3">Uncharacterized protein</fullName>
    </submittedName>
</protein>
<name>A0ABV5LT31_9ACTN</name>
<dbReference type="EMBL" id="JBHMDM010000004">
    <property type="protein sequence ID" value="MFB9377217.1"/>
    <property type="molecule type" value="Genomic_DNA"/>
</dbReference>
<feature type="compositionally biased region" description="Low complexity" evidence="1">
    <location>
        <begin position="105"/>
        <end position="122"/>
    </location>
</feature>